<name>A0ABS7RUL6_9ENTR</name>
<dbReference type="Proteomes" id="UP000706580">
    <property type="component" value="Unassembled WGS sequence"/>
</dbReference>
<organism evidence="8 9">
    <name type="scientific">Leclercia barmai</name>
    <dbReference type="NCBI Taxonomy" id="2785629"/>
    <lineage>
        <taxon>Bacteria</taxon>
        <taxon>Pseudomonadati</taxon>
        <taxon>Pseudomonadota</taxon>
        <taxon>Gammaproteobacteria</taxon>
        <taxon>Enterobacterales</taxon>
        <taxon>Enterobacteriaceae</taxon>
        <taxon>Leclercia</taxon>
    </lineage>
</organism>
<evidence type="ECO:0000256" key="1">
    <source>
        <dbReference type="ARBA" id="ARBA00001946"/>
    </source>
</evidence>
<dbReference type="InterPro" id="IPR035965">
    <property type="entry name" value="PAS-like_dom_sf"/>
</dbReference>
<gene>
    <name evidence="8" type="ORF">ITX56_09265</name>
</gene>
<dbReference type="InterPro" id="IPR000160">
    <property type="entry name" value="GGDEF_dom"/>
</dbReference>
<evidence type="ECO:0000313" key="9">
    <source>
        <dbReference type="Proteomes" id="UP000706580"/>
    </source>
</evidence>
<dbReference type="SUPFAM" id="SSF55785">
    <property type="entry name" value="PYP-like sensor domain (PAS domain)"/>
    <property type="match status" value="1"/>
</dbReference>
<feature type="domain" description="GGDEF" evidence="7">
    <location>
        <begin position="332"/>
        <end position="465"/>
    </location>
</feature>
<evidence type="ECO:0000313" key="8">
    <source>
        <dbReference type="EMBL" id="MBZ0058000.1"/>
    </source>
</evidence>
<comment type="pathway">
    <text evidence="2">Purine metabolism; 3',5'-cyclic di-GMP biosynthesis.</text>
</comment>
<evidence type="ECO:0000259" key="7">
    <source>
        <dbReference type="PROSITE" id="PS50887"/>
    </source>
</evidence>
<dbReference type="NCBIfam" id="TIGR00229">
    <property type="entry name" value="sensory_box"/>
    <property type="match status" value="1"/>
</dbReference>
<evidence type="ECO:0000256" key="2">
    <source>
        <dbReference type="ARBA" id="ARBA00004665"/>
    </source>
</evidence>
<dbReference type="Pfam" id="PF00990">
    <property type="entry name" value="GGDEF"/>
    <property type="match status" value="1"/>
</dbReference>
<proteinExistence type="predicted"/>
<dbReference type="EMBL" id="JADMNK010000003">
    <property type="protein sequence ID" value="MBZ0058000.1"/>
    <property type="molecule type" value="Genomic_DNA"/>
</dbReference>
<accession>A0ABS7RUL6</accession>
<comment type="cofactor">
    <cofactor evidence="1">
        <name>Mg(2+)</name>
        <dbReference type="ChEBI" id="CHEBI:18420"/>
    </cofactor>
</comment>
<dbReference type="PROSITE" id="PS50887">
    <property type="entry name" value="GGDEF"/>
    <property type="match status" value="1"/>
</dbReference>
<dbReference type="PANTHER" id="PTHR45138:SF9">
    <property type="entry name" value="DIGUANYLATE CYCLASE DGCM-RELATED"/>
    <property type="match status" value="1"/>
</dbReference>
<keyword evidence="9" id="KW-1185">Reference proteome</keyword>
<dbReference type="RefSeq" id="WP_223074507.1">
    <property type="nucleotide sequence ID" value="NZ_JADMNK010000003.1"/>
</dbReference>
<dbReference type="PROSITE" id="PS50112">
    <property type="entry name" value="PAS"/>
    <property type="match status" value="1"/>
</dbReference>
<reference evidence="8 9" key="1">
    <citation type="submission" date="2020-11" db="EMBL/GenBank/DDBJ databases">
        <title>Draft Genome of Enterobacter sp. strain EMC7.</title>
        <authorList>
            <person name="Barman P."/>
            <person name="Sinha S."/>
            <person name="Sen S."/>
            <person name="Chakraborty R."/>
        </authorList>
    </citation>
    <scope>NUCLEOTIDE SEQUENCE [LARGE SCALE GENOMIC DNA]</scope>
    <source>
        <strain evidence="8 9">EMC7</strain>
    </source>
</reference>
<dbReference type="InterPro" id="IPR043128">
    <property type="entry name" value="Rev_trsase/Diguanyl_cyclase"/>
</dbReference>
<dbReference type="EC" id="2.7.7.65" evidence="3"/>
<dbReference type="SMART" id="SM00267">
    <property type="entry name" value="GGDEF"/>
    <property type="match status" value="1"/>
</dbReference>
<dbReference type="InterPro" id="IPR000014">
    <property type="entry name" value="PAS"/>
</dbReference>
<comment type="caution">
    <text evidence="8">The sequence shown here is derived from an EMBL/GenBank/DDBJ whole genome shotgun (WGS) entry which is preliminary data.</text>
</comment>
<dbReference type="InterPro" id="IPR029787">
    <property type="entry name" value="Nucleotide_cyclase"/>
</dbReference>
<feature type="domain" description="PAS" evidence="6">
    <location>
        <begin position="178"/>
        <end position="233"/>
    </location>
</feature>
<dbReference type="Gene3D" id="3.30.450.20">
    <property type="entry name" value="PAS domain"/>
    <property type="match status" value="1"/>
</dbReference>
<evidence type="ECO:0000259" key="6">
    <source>
        <dbReference type="PROSITE" id="PS50112"/>
    </source>
</evidence>
<dbReference type="Gene3D" id="3.30.70.270">
    <property type="match status" value="1"/>
</dbReference>
<keyword evidence="4" id="KW-0342">GTP-binding</keyword>
<dbReference type="PANTHER" id="PTHR45138">
    <property type="entry name" value="REGULATORY COMPONENTS OF SENSORY TRANSDUCTION SYSTEM"/>
    <property type="match status" value="1"/>
</dbReference>
<dbReference type="SUPFAM" id="SSF55073">
    <property type="entry name" value="Nucleotide cyclase"/>
    <property type="match status" value="1"/>
</dbReference>
<evidence type="ECO:0000256" key="5">
    <source>
        <dbReference type="ARBA" id="ARBA00034247"/>
    </source>
</evidence>
<dbReference type="CDD" id="cd01949">
    <property type="entry name" value="GGDEF"/>
    <property type="match status" value="1"/>
</dbReference>
<evidence type="ECO:0000256" key="4">
    <source>
        <dbReference type="ARBA" id="ARBA00023134"/>
    </source>
</evidence>
<sequence>MKQANRENINDSARALHALAKLMPKLSSQRTLMDLLQTINHTFGAQLSWVMMEDEAGQQQFVSTGELTCYPTEIKAFLASTLLQRHHQAWRVICWKENSGTLIFPPTHPGHTQLQCGVLYKLSPQHDPCNGYFFLGFTQPQESITVLKEVVVILVEKLKDYLTGLVARERTAKEMQRVITQYKTLFERAPVLMNSFDRHSRCVLWNAECEKVFGWTMAEINAHSDPLALFYPDPEVRRRVRESVNTTPLNDMYEWHPVRRDGVQLTILWSNISLPDGSILNIGLDITARKKAEQQLHMKATTDDLTRCLNRFAILQQIGAALEACRREQADSHFSVMMLDLDFFKQINDKWGHLVGDAALVHFCDCLRALMPPGSALGRVGGEEFLLLLPKTRSDAAVQLSIALRQALSLTPLKVGSRSLTLSFSAGVVEVCGKPRDTSSLLISADKALYDAKRGGRGKTIVAVDYL</sequence>
<comment type="catalytic activity">
    <reaction evidence="5">
        <text>2 GTP = 3',3'-c-di-GMP + 2 diphosphate</text>
        <dbReference type="Rhea" id="RHEA:24898"/>
        <dbReference type="ChEBI" id="CHEBI:33019"/>
        <dbReference type="ChEBI" id="CHEBI:37565"/>
        <dbReference type="ChEBI" id="CHEBI:58805"/>
        <dbReference type="EC" id="2.7.7.65"/>
    </reaction>
</comment>
<dbReference type="NCBIfam" id="TIGR00254">
    <property type="entry name" value="GGDEF"/>
    <property type="match status" value="1"/>
</dbReference>
<evidence type="ECO:0000256" key="3">
    <source>
        <dbReference type="ARBA" id="ARBA00012528"/>
    </source>
</evidence>
<keyword evidence="4" id="KW-0547">Nucleotide-binding</keyword>
<protein>
    <recommendedName>
        <fullName evidence="3">diguanylate cyclase</fullName>
        <ecNumber evidence="3">2.7.7.65</ecNumber>
    </recommendedName>
</protein>
<dbReference type="InterPro" id="IPR050469">
    <property type="entry name" value="Diguanylate_Cyclase"/>
</dbReference>